<dbReference type="EMBL" id="SGWX01000001">
    <property type="protein sequence ID" value="RZS61038.1"/>
    <property type="molecule type" value="Genomic_DNA"/>
</dbReference>
<dbReference type="RefSeq" id="WP_130413426.1">
    <property type="nucleotide sequence ID" value="NZ_SGWX01000001.1"/>
</dbReference>
<dbReference type="InterPro" id="IPR023393">
    <property type="entry name" value="START-like_dom_sf"/>
</dbReference>
<organism evidence="1 2">
    <name type="scientific">Xylanimonas ulmi</name>
    <dbReference type="NCBI Taxonomy" id="228973"/>
    <lineage>
        <taxon>Bacteria</taxon>
        <taxon>Bacillati</taxon>
        <taxon>Actinomycetota</taxon>
        <taxon>Actinomycetes</taxon>
        <taxon>Micrococcales</taxon>
        <taxon>Promicromonosporaceae</taxon>
        <taxon>Xylanimonas</taxon>
    </lineage>
</organism>
<dbReference type="AlphaFoldDB" id="A0A4Q7M3H2"/>
<evidence type="ECO:0000313" key="2">
    <source>
        <dbReference type="Proteomes" id="UP000293852"/>
    </source>
</evidence>
<proteinExistence type="predicted"/>
<gene>
    <name evidence="1" type="ORF">EV386_1319</name>
</gene>
<accession>A0A4Q7M3H2</accession>
<keyword evidence="2" id="KW-1185">Reference proteome</keyword>
<comment type="caution">
    <text evidence="1">The sequence shown here is derived from an EMBL/GenBank/DDBJ whole genome shotgun (WGS) entry which is preliminary data.</text>
</comment>
<dbReference type="Gene3D" id="3.30.530.20">
    <property type="match status" value="1"/>
</dbReference>
<reference evidence="1 2" key="1">
    <citation type="submission" date="2019-02" db="EMBL/GenBank/DDBJ databases">
        <title>Sequencing the genomes of 1000 actinobacteria strains.</title>
        <authorList>
            <person name="Klenk H.-P."/>
        </authorList>
    </citation>
    <scope>NUCLEOTIDE SEQUENCE [LARGE SCALE GENOMIC DNA]</scope>
    <source>
        <strain evidence="1 2">DSM 16932</strain>
    </source>
</reference>
<dbReference type="SUPFAM" id="SSF55961">
    <property type="entry name" value="Bet v1-like"/>
    <property type="match status" value="1"/>
</dbReference>
<evidence type="ECO:0000313" key="1">
    <source>
        <dbReference type="EMBL" id="RZS61038.1"/>
    </source>
</evidence>
<evidence type="ECO:0008006" key="3">
    <source>
        <dbReference type="Google" id="ProtNLM"/>
    </source>
</evidence>
<dbReference type="OrthoDB" id="3255669at2"/>
<dbReference type="Proteomes" id="UP000293852">
    <property type="component" value="Unassembled WGS sequence"/>
</dbReference>
<sequence length="196" mass="21421">MSDAQRTGLPWVWGATPADVDAPYGCDRLAASTQARLLRAVAVDADPEVVFAWLGNLRVAPYSYDWLDNFGRRSPRTVAAHLGPFAPGQRVMRVFDTIDVIPGSEITIRTRTGTAKRLFGDVLVTYRVVGAGPGRSRIVVAARLGDCGGVRGAARRLVLGWGDLLMIRKQLLTLRRLAETDGGRHARGRTTRTQVR</sequence>
<name>A0A4Q7M3H2_9MICO</name>
<protein>
    <recommendedName>
        <fullName evidence="3">Polyketide cyclase/dehydrase/lipid transport protein</fullName>
    </recommendedName>
</protein>